<accession>A0A117NI03</accession>
<name>A0A117NI03_PICGL</name>
<dbReference type="EMBL" id="LKAM01000003">
    <property type="protein sequence ID" value="KUM49115.1"/>
    <property type="molecule type" value="Genomic_DNA"/>
</dbReference>
<evidence type="ECO:0000313" key="1">
    <source>
        <dbReference type="EMBL" id="KUM49115.1"/>
    </source>
</evidence>
<sequence length="96" mass="10847">MMLSVQTHIMLSGTYRDRGLYDREALTIETFNHNIGGRPGHSIEDWTEVFTLARGLDITLCMNSVLPIKLYATNIKPHTNPTSLTFPHLCILPSTF</sequence>
<proteinExistence type="predicted"/>
<dbReference type="AlphaFoldDB" id="A0A117NI03"/>
<protein>
    <submittedName>
        <fullName evidence="1">Uncharacterized protein</fullName>
    </submittedName>
</protein>
<gene>
    <name evidence="1" type="ORF">ABT39_MTgene3664</name>
</gene>
<comment type="caution">
    <text evidence="1">The sequence shown here is derived from an EMBL/GenBank/DDBJ whole genome shotgun (WGS) entry which is preliminary data.</text>
</comment>
<geneLocation type="mitochondrion" evidence="1"/>
<keyword evidence="1" id="KW-0496">Mitochondrion</keyword>
<organism evidence="1">
    <name type="scientific">Picea glauca</name>
    <name type="common">White spruce</name>
    <name type="synonym">Pinus glauca</name>
    <dbReference type="NCBI Taxonomy" id="3330"/>
    <lineage>
        <taxon>Eukaryota</taxon>
        <taxon>Viridiplantae</taxon>
        <taxon>Streptophyta</taxon>
        <taxon>Embryophyta</taxon>
        <taxon>Tracheophyta</taxon>
        <taxon>Spermatophyta</taxon>
        <taxon>Pinopsida</taxon>
        <taxon>Pinidae</taxon>
        <taxon>Conifers I</taxon>
        <taxon>Pinales</taxon>
        <taxon>Pinaceae</taxon>
        <taxon>Picea</taxon>
    </lineage>
</organism>
<reference evidence="1" key="1">
    <citation type="journal article" date="2015" name="Genome Biol. Evol.">
        <title>Organellar Genomes of White Spruce (Picea glauca): Assembly and Annotation.</title>
        <authorList>
            <person name="Jackman S.D."/>
            <person name="Warren R.L."/>
            <person name="Gibb E.A."/>
            <person name="Vandervalk B.P."/>
            <person name="Mohamadi H."/>
            <person name="Chu J."/>
            <person name="Raymond A."/>
            <person name="Pleasance S."/>
            <person name="Coope R."/>
            <person name="Wildung M.R."/>
            <person name="Ritland C.E."/>
            <person name="Bousquet J."/>
            <person name="Jones S.J."/>
            <person name="Bohlmann J."/>
            <person name="Birol I."/>
        </authorList>
    </citation>
    <scope>NUCLEOTIDE SEQUENCE [LARGE SCALE GENOMIC DNA]</scope>
    <source>
        <tissue evidence="1">Flushing bud</tissue>
    </source>
</reference>